<sequence>MRAKINLNAGHSFQRSNKPRIIGSSRHRVYNFLIKDFRQQLRSSSDNADDAVRAIASYRMLFLLARGLFCGSKARSHAISVIWAHGVLWLSKSSYTDITVFDMQPVAEHFYNPTEGMDNYAPQLGTEIDYQRLAFEAGLKPSDKLWYSSDMLMMSAVEQYGEFEPKALENMEKEGLRGMQFKYDHPEGMYFVHAVSNTSQNIQRAEVHGWGRKIDPLGKKRLGYNTSVLEPAAGFVGGL</sequence>
<reference evidence="2" key="1">
    <citation type="journal article" date="2015" name="Genome Announc.">
        <title>Genome sequence of the AIDS-associated pathogen Penicillium marneffei (ATCC18224) and its near taxonomic relative Talaromyces stipitatus (ATCC10500).</title>
        <authorList>
            <person name="Nierman W.C."/>
            <person name="Fedorova-Abrams N.D."/>
            <person name="Andrianopoulos A."/>
        </authorList>
    </citation>
    <scope>NUCLEOTIDE SEQUENCE [LARGE SCALE GENOMIC DNA]</scope>
    <source>
        <strain evidence="2">ATCC 10500 / CBS 375.48 / QM 6759 / NRRL 1006</strain>
    </source>
</reference>
<dbReference type="VEuPathDB" id="FungiDB:TSTA_071300"/>
<dbReference type="EMBL" id="EQ962652">
    <property type="protein sequence ID" value="EED23731.1"/>
    <property type="molecule type" value="Genomic_DNA"/>
</dbReference>
<dbReference type="AlphaFoldDB" id="B8LUF8"/>
<accession>B8LUF8</accession>
<dbReference type="OrthoDB" id="2219495at2759"/>
<name>B8LUF8_TALSN</name>
<keyword evidence="2" id="KW-1185">Reference proteome</keyword>
<dbReference type="GeneID" id="8105129"/>
<dbReference type="PhylomeDB" id="B8LUF8"/>
<dbReference type="RefSeq" id="XP_002341118.1">
    <property type="nucleotide sequence ID" value="XM_002341077.1"/>
</dbReference>
<dbReference type="Proteomes" id="UP000001745">
    <property type="component" value="Unassembled WGS sequence"/>
</dbReference>
<dbReference type="HOGENOM" id="CLU_1161811_0_0_1"/>
<dbReference type="InParanoid" id="B8LUF8"/>
<dbReference type="STRING" id="441959.B8LUF8"/>
<proteinExistence type="predicted"/>
<evidence type="ECO:0000313" key="1">
    <source>
        <dbReference type="EMBL" id="EED23731.1"/>
    </source>
</evidence>
<evidence type="ECO:0000313" key="2">
    <source>
        <dbReference type="Proteomes" id="UP000001745"/>
    </source>
</evidence>
<gene>
    <name evidence="1" type="ORF">TSTA_071300</name>
</gene>
<protein>
    <submittedName>
        <fullName evidence="1">Uncharacterized protein</fullName>
    </submittedName>
</protein>
<organism evidence="1 2">
    <name type="scientific">Talaromyces stipitatus (strain ATCC 10500 / CBS 375.48 / QM 6759 / NRRL 1006)</name>
    <name type="common">Penicillium stipitatum</name>
    <dbReference type="NCBI Taxonomy" id="441959"/>
    <lineage>
        <taxon>Eukaryota</taxon>
        <taxon>Fungi</taxon>
        <taxon>Dikarya</taxon>
        <taxon>Ascomycota</taxon>
        <taxon>Pezizomycotina</taxon>
        <taxon>Eurotiomycetes</taxon>
        <taxon>Eurotiomycetidae</taxon>
        <taxon>Eurotiales</taxon>
        <taxon>Trichocomaceae</taxon>
        <taxon>Talaromyces</taxon>
        <taxon>Talaromyces sect. Talaromyces</taxon>
    </lineage>
</organism>